<proteinExistence type="predicted"/>
<dbReference type="Proteomes" id="UP001174136">
    <property type="component" value="Unassembled WGS sequence"/>
</dbReference>
<feature type="region of interest" description="Disordered" evidence="1">
    <location>
        <begin position="216"/>
        <end position="235"/>
    </location>
</feature>
<accession>A0AA47M2S4</accession>
<comment type="caution">
    <text evidence="3">The sequence shown here is derived from an EMBL/GenBank/DDBJ whole genome shotgun (WGS) entry which is preliminary data.</text>
</comment>
<protein>
    <submittedName>
        <fullName evidence="3">Fanconi anemia group E protein</fullName>
    </submittedName>
</protein>
<name>A0AA47M2S4_MERPO</name>
<evidence type="ECO:0000313" key="3">
    <source>
        <dbReference type="EMBL" id="KAK0132454.1"/>
    </source>
</evidence>
<evidence type="ECO:0000313" key="4">
    <source>
        <dbReference type="Proteomes" id="UP001174136"/>
    </source>
</evidence>
<gene>
    <name evidence="3" type="primary">FANCE</name>
    <name evidence="3" type="ORF">N1851_032683</name>
</gene>
<dbReference type="AlphaFoldDB" id="A0AA47M2S4"/>
<dbReference type="InterPro" id="IPR021025">
    <property type="entry name" value="Fanconi_anaemia_gr_E_prot_C"/>
</dbReference>
<dbReference type="Gene3D" id="1.25.40.480">
    <property type="match status" value="1"/>
</dbReference>
<feature type="domain" description="Fanconi Anaemia group E protein C-terminal" evidence="2">
    <location>
        <begin position="331"/>
        <end position="400"/>
    </location>
</feature>
<dbReference type="GO" id="GO:0043240">
    <property type="term" value="C:Fanconi anaemia nuclear complex"/>
    <property type="evidence" value="ECO:0007669"/>
    <property type="project" value="InterPro"/>
</dbReference>
<dbReference type="EMBL" id="JAOPHQ010006263">
    <property type="protein sequence ID" value="KAK0132454.1"/>
    <property type="molecule type" value="Genomic_DNA"/>
</dbReference>
<keyword evidence="4" id="KW-1185">Reference proteome</keyword>
<dbReference type="GO" id="GO:0036297">
    <property type="term" value="P:interstrand cross-link repair"/>
    <property type="evidence" value="ECO:0007669"/>
    <property type="project" value="InterPro"/>
</dbReference>
<dbReference type="InterPro" id="IPR039685">
    <property type="entry name" value="FANCE"/>
</dbReference>
<dbReference type="CDD" id="cd07439">
    <property type="entry name" value="FANCE_c-term"/>
    <property type="match status" value="1"/>
</dbReference>
<reference evidence="3" key="1">
    <citation type="journal article" date="2023" name="Front. Mar. Sci.">
        <title>A new Merluccius polli reference genome to investigate the effects of global change in West African waters.</title>
        <authorList>
            <person name="Mateo J.L."/>
            <person name="Blanco-Fernandez C."/>
            <person name="Garcia-Vazquez E."/>
            <person name="Machado-Schiaffino G."/>
        </authorList>
    </citation>
    <scope>NUCLEOTIDE SEQUENCE</scope>
    <source>
        <strain evidence="3">C29</strain>
        <tissue evidence="3">Fin</tissue>
    </source>
</reference>
<evidence type="ECO:0000256" key="1">
    <source>
        <dbReference type="SAM" id="MobiDB-lite"/>
    </source>
</evidence>
<feature type="domain" description="Fanconi Anaemia group E protein C-terminal" evidence="2">
    <location>
        <begin position="412"/>
        <end position="580"/>
    </location>
</feature>
<feature type="region of interest" description="Disordered" evidence="1">
    <location>
        <begin position="185"/>
        <end position="210"/>
    </location>
</feature>
<dbReference type="Pfam" id="PF11510">
    <property type="entry name" value="FA_FANCE"/>
    <property type="match status" value="2"/>
</dbReference>
<dbReference type="PANTHER" id="PTHR32094:SF5">
    <property type="entry name" value="FANCONI ANEMIA GROUP E PROTEIN"/>
    <property type="match status" value="1"/>
</dbReference>
<evidence type="ECO:0000259" key="2">
    <source>
        <dbReference type="Pfam" id="PF11510"/>
    </source>
</evidence>
<sequence length="583" mass="63910">MSGRTAAMDVLTARFDGQPRLLVLALMSGSRGARRAVTVFEKQRRRHLGPSLGAFLGLLCQHDVHPGNHGDPVLPSPLVCLFPVAFKRNLLSFLRLVLPVLPVAGAVRLLGCLSQEDPRPDPWVTALVGQLRRDLGSDSPQDHQPLCTATCGRRINDLAQRLTGAGGTGGWTKCFTDPMVAASHGMGGSASVVGQQKKRKSSLLTPDADVDEAAQQYKRRRMDASPVEEGWDGGGSHVFSASGEHVMREETSERGCDVPAVVSGQQPASDLHDVLPEDIKASVPRMKELLECPTEVTPFCADIDVGFDAAIFPPLLIGVYFQWDQSSTDVFQVLNECDSAQVELLCGMLSLADTPEEMLPKLCSCMSALSPELSYSAAIAVIKSLLLGKVISMTLMSTQTDTSWLFVCFTNMVIFYLKVLSLLEPASRCLVTAVTSLCRQYPRAACDALIRPILQEGNIGTQQAELLNRIIEDCLEPHYNVLVFQTTFHIVWSESVLSIIYSLLDSKLDVNEKLFTDFVEQLVSQAPQFIKSMKYAKIMLTVLTKYSCHVTAAHKPSLSHCLMLNQTFLKKSLHTALKRITHQ</sequence>
<dbReference type="PANTHER" id="PTHR32094">
    <property type="entry name" value="FANCONI ANEMIA GROUP E PROTEIN"/>
    <property type="match status" value="1"/>
</dbReference>
<organism evidence="3 4">
    <name type="scientific">Merluccius polli</name>
    <name type="common">Benguela hake</name>
    <name type="synonym">Merluccius cadenati</name>
    <dbReference type="NCBI Taxonomy" id="89951"/>
    <lineage>
        <taxon>Eukaryota</taxon>
        <taxon>Metazoa</taxon>
        <taxon>Chordata</taxon>
        <taxon>Craniata</taxon>
        <taxon>Vertebrata</taxon>
        <taxon>Euteleostomi</taxon>
        <taxon>Actinopterygii</taxon>
        <taxon>Neopterygii</taxon>
        <taxon>Teleostei</taxon>
        <taxon>Neoteleostei</taxon>
        <taxon>Acanthomorphata</taxon>
        <taxon>Zeiogadaria</taxon>
        <taxon>Gadariae</taxon>
        <taxon>Gadiformes</taxon>
        <taxon>Gadoidei</taxon>
        <taxon>Merlucciidae</taxon>
        <taxon>Merluccius</taxon>
    </lineage>
</organism>